<dbReference type="RefSeq" id="WP_273011970.1">
    <property type="nucleotide sequence ID" value="NZ_CAUEED010000005.1"/>
</dbReference>
<dbReference type="AlphaFoldDB" id="A0A930B913"/>
<sequence length="318" mass="32809">MRKSKISISGFKIGTAENREGLTGVTVILAPDGGATAGVDVRGCAPGTRETDLLDPRKTVQKIHAVVLSGGSAFGLEAASGCVKYLAEQGVGFPIGNVCVPIVCSAVLFDLMIGDEKAYPDLLMGYEAAKSASSEFLSGCNGAGTGATVGKLLGFGNAMKSGAGYHEISLPGGLRVGAYVVVNACGEVFDGEKIFAGVFSRSRKKIISSHELMLSGITREFSGANTTIACVITNAALSKAECSIVSGMAHDGYARSIRPVHTTMDGDAIFTMASGEYETAVDTVGYLAEDAIRLAVIDAIKNTETMGGCISYNDIFSG</sequence>
<dbReference type="PANTHER" id="PTHR36512:SF3">
    <property type="entry name" value="BLR5678 PROTEIN"/>
    <property type="match status" value="1"/>
</dbReference>
<reference evidence="2" key="1">
    <citation type="submission" date="2020-04" db="EMBL/GenBank/DDBJ databases">
        <title>Deep metagenomics examines the oral microbiome during advanced dental caries in children, revealing novel taxa and co-occurrences with host molecules.</title>
        <authorList>
            <person name="Baker J.L."/>
            <person name="Morton J.T."/>
            <person name="Dinis M."/>
            <person name="Alvarez R."/>
            <person name="Tran N.C."/>
            <person name="Knight R."/>
            <person name="Edlund A."/>
        </authorList>
    </citation>
    <scope>NUCLEOTIDE SEQUENCE</scope>
    <source>
        <strain evidence="2">JCVI_32_bin.14</strain>
    </source>
</reference>
<evidence type="ECO:0000313" key="3">
    <source>
        <dbReference type="Proteomes" id="UP000757890"/>
    </source>
</evidence>
<protein>
    <submittedName>
        <fullName evidence="2">P1 family peptidase</fullName>
    </submittedName>
</protein>
<dbReference type="Proteomes" id="UP000757890">
    <property type="component" value="Unassembled WGS sequence"/>
</dbReference>
<proteinExistence type="inferred from homology"/>
<dbReference type="CDD" id="cd02252">
    <property type="entry name" value="nylC_like"/>
    <property type="match status" value="1"/>
</dbReference>
<dbReference type="InterPro" id="IPR016117">
    <property type="entry name" value="ArgJ-like_dom_sf"/>
</dbReference>
<evidence type="ECO:0000313" key="2">
    <source>
        <dbReference type="EMBL" id="MBF1129726.1"/>
    </source>
</evidence>
<gene>
    <name evidence="2" type="ORF">HXL70_06740</name>
</gene>
<organism evidence="2 3">
    <name type="scientific">Dialister invisus</name>
    <dbReference type="NCBI Taxonomy" id="218538"/>
    <lineage>
        <taxon>Bacteria</taxon>
        <taxon>Bacillati</taxon>
        <taxon>Bacillota</taxon>
        <taxon>Negativicutes</taxon>
        <taxon>Veillonellales</taxon>
        <taxon>Veillonellaceae</taxon>
        <taxon>Dialister</taxon>
    </lineage>
</organism>
<comment type="caution">
    <text evidence="2">The sequence shown here is derived from an EMBL/GenBank/DDBJ whole genome shotgun (WGS) entry which is preliminary data.</text>
</comment>
<name>A0A930B913_9FIRM</name>
<dbReference type="Gene3D" id="3.60.70.12">
    <property type="entry name" value="L-amino peptidase D-ALA esterase/amidase"/>
    <property type="match status" value="1"/>
</dbReference>
<accession>A0A930B913</accession>
<dbReference type="GO" id="GO:0004177">
    <property type="term" value="F:aminopeptidase activity"/>
    <property type="evidence" value="ECO:0007669"/>
    <property type="project" value="TreeGrafter"/>
</dbReference>
<dbReference type="Pfam" id="PF03576">
    <property type="entry name" value="Peptidase_S58"/>
    <property type="match status" value="1"/>
</dbReference>
<dbReference type="PANTHER" id="PTHR36512">
    <property type="entry name" value="D-AMINOPEPTIDASE"/>
    <property type="match status" value="1"/>
</dbReference>
<dbReference type="SUPFAM" id="SSF56266">
    <property type="entry name" value="DmpA/ArgJ-like"/>
    <property type="match status" value="1"/>
</dbReference>
<dbReference type="EMBL" id="JABZMK010000048">
    <property type="protein sequence ID" value="MBF1129726.1"/>
    <property type="molecule type" value="Genomic_DNA"/>
</dbReference>
<comment type="similarity">
    <text evidence="1">Belongs to the peptidase S58 family.</text>
</comment>
<dbReference type="InterPro" id="IPR005321">
    <property type="entry name" value="Peptidase_S58_DmpA"/>
</dbReference>
<evidence type="ECO:0000256" key="1">
    <source>
        <dbReference type="ARBA" id="ARBA00007068"/>
    </source>
</evidence>